<protein>
    <submittedName>
        <fullName evidence="3">Terminase small subunit</fullName>
    </submittedName>
</protein>
<evidence type="ECO:0000313" key="4">
    <source>
        <dbReference type="Proteomes" id="UP000233482"/>
    </source>
</evidence>
<dbReference type="InterPro" id="IPR005335">
    <property type="entry name" value="Terminase_ssu"/>
</dbReference>
<dbReference type="InterPro" id="IPR038713">
    <property type="entry name" value="Terminase_Gp1_N_sf"/>
</dbReference>
<reference evidence="3 4" key="1">
    <citation type="submission" date="2017-12" db="EMBL/GenBank/DDBJ databases">
        <title>Genomics of Macrococcus caseolyticus.</title>
        <authorList>
            <person name="MacFadyen A.C."/>
            <person name="Paterson G.K."/>
        </authorList>
    </citation>
    <scope>NUCLEOTIDE SEQUENCE [LARGE SCALE GENOMIC DNA]</scope>
    <source>
        <strain evidence="3 4">5788_EF188</strain>
    </source>
</reference>
<comment type="caution">
    <text evidence="3">The sequence shown here is derived from an EMBL/GenBank/DDBJ whole genome shotgun (WGS) entry which is preliminary data.</text>
</comment>
<dbReference type="Pfam" id="PF03592">
    <property type="entry name" value="Terminase_2"/>
    <property type="match status" value="1"/>
</dbReference>
<keyword evidence="1" id="KW-1188">Viral release from host cell</keyword>
<keyword evidence="2" id="KW-0231">Viral genome packaging</keyword>
<dbReference type="InterPro" id="IPR052404">
    <property type="entry name" value="SPP1-like_terminase"/>
</dbReference>
<dbReference type="AlphaFoldDB" id="A0A855GHS4"/>
<evidence type="ECO:0000256" key="1">
    <source>
        <dbReference type="ARBA" id="ARBA00022612"/>
    </source>
</evidence>
<dbReference type="PANTHER" id="PTHR41328:SF2">
    <property type="entry name" value="TERMINASE SMALL SUBUNIT"/>
    <property type="match status" value="1"/>
</dbReference>
<accession>A0A855GHS4</accession>
<dbReference type="GO" id="GO:0051276">
    <property type="term" value="P:chromosome organization"/>
    <property type="evidence" value="ECO:0007669"/>
    <property type="project" value="InterPro"/>
</dbReference>
<dbReference type="PANTHER" id="PTHR41328">
    <property type="entry name" value="TERMINASE SMALL SUBUNIT-RELATED"/>
    <property type="match status" value="1"/>
</dbReference>
<name>A0A855GHS4_9STAP</name>
<dbReference type="Proteomes" id="UP000233482">
    <property type="component" value="Unassembled WGS sequence"/>
</dbReference>
<dbReference type="EMBL" id="PIXC01000004">
    <property type="protein sequence ID" value="PKE26901.1"/>
    <property type="molecule type" value="Genomic_DNA"/>
</dbReference>
<evidence type="ECO:0000256" key="2">
    <source>
        <dbReference type="ARBA" id="ARBA00023219"/>
    </source>
</evidence>
<dbReference type="Gene3D" id="6.10.140.2160">
    <property type="match status" value="1"/>
</dbReference>
<proteinExistence type="predicted"/>
<sequence length="165" mass="18957">MKLTERQRRFADEYIISGNAHKSCINAGYSEKYAKTNSHIMLENTRIKQYIDERLNLLKSNKIAEQQEVLEYLTSVLRGQQQDIEVLPLSVGKGVQELKTIEKRADTSARIRSAELLGKRYGLWIDKQEVNTNSVVFVDSIMNEETEKYINTNHPNATVIVDDIP</sequence>
<evidence type="ECO:0000313" key="3">
    <source>
        <dbReference type="EMBL" id="PKE26901.1"/>
    </source>
</evidence>
<organism evidence="3 4">
    <name type="scientific">Macrococcoides caseolyticum</name>
    <dbReference type="NCBI Taxonomy" id="69966"/>
    <lineage>
        <taxon>Bacteria</taxon>
        <taxon>Bacillati</taxon>
        <taxon>Bacillota</taxon>
        <taxon>Bacilli</taxon>
        <taxon>Bacillales</taxon>
        <taxon>Staphylococcaceae</taxon>
        <taxon>Macrococcoides</taxon>
    </lineage>
</organism>
<dbReference type="Gene3D" id="1.10.10.1400">
    <property type="entry name" value="Terminase, small subunit, N-terminal DNA-binding domain, HTH motif"/>
    <property type="match status" value="1"/>
</dbReference>
<gene>
    <name evidence="3" type="ORF">CW686_02985</name>
</gene>
<dbReference type="RefSeq" id="WP_101041975.1">
    <property type="nucleotide sequence ID" value="NZ_CP073801.1"/>
</dbReference>